<dbReference type="InterPro" id="IPR009057">
    <property type="entry name" value="Homeodomain-like_sf"/>
</dbReference>
<dbReference type="Gene3D" id="1.10.357.10">
    <property type="entry name" value="Tetracycline Repressor, domain 2"/>
    <property type="match status" value="1"/>
</dbReference>
<reference evidence="7" key="1">
    <citation type="submission" date="2016-03" db="EMBL/GenBank/DDBJ databases">
        <title>Complete genome sequence of the type strain Actinoalloteichus hymeniacidonis DSM 45092.</title>
        <authorList>
            <person name="Schaffert L."/>
            <person name="Albersmeier A."/>
            <person name="Winkler A."/>
            <person name="Kalinowski J."/>
            <person name="Zotchev S."/>
            <person name="Ruckert C."/>
        </authorList>
    </citation>
    <scope>NUCLEOTIDE SEQUENCE [LARGE SCALE GENOMIC DNA]</scope>
    <source>
        <strain evidence="7">HPA177(T) (DSM 45092(T))</strain>
    </source>
</reference>
<dbReference type="PROSITE" id="PS50977">
    <property type="entry name" value="HTH_TETR_2"/>
    <property type="match status" value="1"/>
</dbReference>
<keyword evidence="3" id="KW-0804">Transcription</keyword>
<keyword evidence="1" id="KW-0805">Transcription regulation</keyword>
<sequence>MPAAGLDRDAVVGAALDIAAEGGFAAMSMRVLAERLSVTPMAIYRYVANREALNRFVADEAGKLIQPRLDPDAVWHRNAREWARAQRSGLRRFPGLAAWLTANGPAGEQAYRLLDDLAGSMLKAGFDDETAARTCSMIMSWVFSRVSVEDAADARASQAIPSRARAFVSGLAAIDGDRYPAASRIGDRFFTLSMDTVFESGLDALLTGCAAGANGSLELPGNRSSTADER</sequence>
<keyword evidence="7" id="KW-1185">Reference proteome</keyword>
<evidence type="ECO:0000313" key="6">
    <source>
        <dbReference type="EMBL" id="AOS63705.1"/>
    </source>
</evidence>
<dbReference type="GO" id="GO:0045892">
    <property type="term" value="P:negative regulation of DNA-templated transcription"/>
    <property type="evidence" value="ECO:0007669"/>
    <property type="project" value="InterPro"/>
</dbReference>
<feature type="DNA-binding region" description="H-T-H motif" evidence="4">
    <location>
        <begin position="28"/>
        <end position="47"/>
    </location>
</feature>
<dbReference type="Pfam" id="PF02909">
    <property type="entry name" value="TetR_C_1"/>
    <property type="match status" value="1"/>
</dbReference>
<dbReference type="PANTHER" id="PTHR30055:SF151">
    <property type="entry name" value="TRANSCRIPTIONAL REGULATORY PROTEIN"/>
    <property type="match status" value="1"/>
</dbReference>
<evidence type="ECO:0000256" key="2">
    <source>
        <dbReference type="ARBA" id="ARBA00023125"/>
    </source>
</evidence>
<dbReference type="GO" id="GO:0000976">
    <property type="term" value="F:transcription cis-regulatory region binding"/>
    <property type="evidence" value="ECO:0007669"/>
    <property type="project" value="TreeGrafter"/>
</dbReference>
<dbReference type="SUPFAM" id="SSF48498">
    <property type="entry name" value="Tetracyclin repressor-like, C-terminal domain"/>
    <property type="match status" value="1"/>
</dbReference>
<proteinExistence type="predicted"/>
<dbReference type="InterPro" id="IPR001647">
    <property type="entry name" value="HTH_TetR"/>
</dbReference>
<evidence type="ECO:0000256" key="3">
    <source>
        <dbReference type="ARBA" id="ARBA00023163"/>
    </source>
</evidence>
<evidence type="ECO:0000313" key="7">
    <source>
        <dbReference type="Proteomes" id="UP000095210"/>
    </source>
</evidence>
<dbReference type="InterPro" id="IPR004111">
    <property type="entry name" value="Repressor_TetR_C"/>
</dbReference>
<dbReference type="PANTHER" id="PTHR30055">
    <property type="entry name" value="HTH-TYPE TRANSCRIPTIONAL REGULATOR RUTR"/>
    <property type="match status" value="1"/>
</dbReference>
<dbReference type="Gene3D" id="1.10.10.60">
    <property type="entry name" value="Homeodomain-like"/>
    <property type="match status" value="1"/>
</dbReference>
<dbReference type="KEGG" id="ahm:TL08_14460"/>
<protein>
    <submittedName>
        <fullName evidence="6">Transcriptional regulator, TetR family</fullName>
    </submittedName>
</protein>
<keyword evidence="2 4" id="KW-0238">DNA-binding</keyword>
<evidence type="ECO:0000256" key="4">
    <source>
        <dbReference type="PROSITE-ProRule" id="PRU00335"/>
    </source>
</evidence>
<dbReference type="InterPro" id="IPR036271">
    <property type="entry name" value="Tet_transcr_reg_TetR-rel_C_sf"/>
</dbReference>
<dbReference type="Proteomes" id="UP000095210">
    <property type="component" value="Chromosome"/>
</dbReference>
<organism evidence="6 7">
    <name type="scientific">Actinoalloteichus hymeniacidonis</name>
    <dbReference type="NCBI Taxonomy" id="340345"/>
    <lineage>
        <taxon>Bacteria</taxon>
        <taxon>Bacillati</taxon>
        <taxon>Actinomycetota</taxon>
        <taxon>Actinomycetes</taxon>
        <taxon>Pseudonocardiales</taxon>
        <taxon>Pseudonocardiaceae</taxon>
        <taxon>Actinoalloteichus</taxon>
    </lineage>
</organism>
<dbReference type="GO" id="GO:0003700">
    <property type="term" value="F:DNA-binding transcription factor activity"/>
    <property type="evidence" value="ECO:0007669"/>
    <property type="project" value="TreeGrafter"/>
</dbReference>
<dbReference type="EMBL" id="CP014859">
    <property type="protein sequence ID" value="AOS63705.1"/>
    <property type="molecule type" value="Genomic_DNA"/>
</dbReference>
<dbReference type="Pfam" id="PF00440">
    <property type="entry name" value="TetR_N"/>
    <property type="match status" value="1"/>
</dbReference>
<accession>A0AAC9MYV0</accession>
<gene>
    <name evidence="6" type="ORF">TL08_14460</name>
</gene>
<feature type="domain" description="HTH tetR-type" evidence="5">
    <location>
        <begin position="5"/>
        <end position="65"/>
    </location>
</feature>
<evidence type="ECO:0000256" key="1">
    <source>
        <dbReference type="ARBA" id="ARBA00023015"/>
    </source>
</evidence>
<dbReference type="SUPFAM" id="SSF46689">
    <property type="entry name" value="Homeodomain-like"/>
    <property type="match status" value="1"/>
</dbReference>
<name>A0AAC9MYV0_9PSEU</name>
<dbReference type="InterPro" id="IPR050109">
    <property type="entry name" value="HTH-type_TetR-like_transc_reg"/>
</dbReference>
<dbReference type="AlphaFoldDB" id="A0AAC9MYV0"/>
<dbReference type="RefSeq" id="WP_069849578.1">
    <property type="nucleotide sequence ID" value="NZ_CP014859.1"/>
</dbReference>
<evidence type="ECO:0000259" key="5">
    <source>
        <dbReference type="PROSITE" id="PS50977"/>
    </source>
</evidence>